<proteinExistence type="predicted"/>
<evidence type="ECO:0000313" key="1">
    <source>
        <dbReference type="Proteomes" id="UP000887579"/>
    </source>
</evidence>
<organism evidence="1 2">
    <name type="scientific">Panagrolaimus sp. ES5</name>
    <dbReference type="NCBI Taxonomy" id="591445"/>
    <lineage>
        <taxon>Eukaryota</taxon>
        <taxon>Metazoa</taxon>
        <taxon>Ecdysozoa</taxon>
        <taxon>Nematoda</taxon>
        <taxon>Chromadorea</taxon>
        <taxon>Rhabditida</taxon>
        <taxon>Tylenchina</taxon>
        <taxon>Panagrolaimomorpha</taxon>
        <taxon>Panagrolaimoidea</taxon>
        <taxon>Panagrolaimidae</taxon>
        <taxon>Panagrolaimus</taxon>
    </lineage>
</organism>
<accession>A0AC34FRU8</accession>
<dbReference type="Proteomes" id="UP000887579">
    <property type="component" value="Unplaced"/>
</dbReference>
<sequence>MDDYFKSLERQNRRKRKETDNENHNESGNSENAEVIILDDNEDDDEEENVPQQSLEFKQHQQQQLISIKDLFKTPRKTDDKEYRRKQARLQKQKSRASLSEERRDAVRAADRKRKSTSKTPDQITIGSQTSQNSSVSSTPKDQITIGSQTSRNSSISLTPKNQKRSQIFDSQDDEIIIDAVLPPPSKTRPNSQIVILNSQSSFNYDSQSQIFVDDSPQPSQNLQFQQSQNLADFHDSQLPQNQLMKSINDIIALIEIVLNFEDNGIEVFASILSESEEAEFLESNIEEKISKFEVKKIEIYKNIMDSIEKLIENNTDAKLIKQSIIENCEETEASMIASFIFDGIENVEDIEEIQIMILLNLQKFCSRFQQSQNLADFHDSQIVQNQLIKNINDIISLIEIILNFEDNGVEVFASILSESEEAEFLQSNIEEKILKFEAKKIEIYKNIMDSIEKLIENNTDAKLIKQSIIENCEETEASLIASFIFDGIQNVEDTEEIQIATLISTIRLYIQKAKYVSKKAFDETAKVRESLKKLLNKTIAGIEGTEDYENRKILGFSFHVVNRNEHVTVGFPIREIFPQIFNNFMTMNGNNSDYIFLHPGKRNSTIPNNEIQYDIVGSNTSSETPTVPNSSQTSTVPNSQASTTSNGSSQNSSQICITSQEQFLEMDIIQSEGFTNRTQARTYIDATRGFLCTSECPAVPANFSKNLIPHLRNLAYANSSNIFYAVEDFRNKCLQLINLHAPCFQ</sequence>
<evidence type="ECO:0000313" key="2">
    <source>
        <dbReference type="WBParaSite" id="ES5_v2.g19861.t1"/>
    </source>
</evidence>
<dbReference type="WBParaSite" id="ES5_v2.g19861.t1">
    <property type="protein sequence ID" value="ES5_v2.g19861.t1"/>
    <property type="gene ID" value="ES5_v2.g19861"/>
</dbReference>
<protein>
    <submittedName>
        <fullName evidence="2">Uncharacterized protein</fullName>
    </submittedName>
</protein>
<reference evidence="2" key="1">
    <citation type="submission" date="2022-11" db="UniProtKB">
        <authorList>
            <consortium name="WormBaseParasite"/>
        </authorList>
    </citation>
    <scope>IDENTIFICATION</scope>
</reference>
<name>A0AC34FRU8_9BILA</name>